<dbReference type="EMBL" id="JBCGDC010000047">
    <property type="protein sequence ID" value="MFB6394945.1"/>
    <property type="molecule type" value="Genomic_DNA"/>
</dbReference>
<name>A0ABV5CSE9_9ACTN</name>
<comment type="similarity">
    <text evidence="1">Belongs to the enoyl-CoA hydratase/isomerase family.</text>
</comment>
<proteinExistence type="inferred from homology"/>
<accession>A0ABV5CSE9</accession>
<evidence type="ECO:0000313" key="3">
    <source>
        <dbReference type="EMBL" id="MFB6394945.1"/>
    </source>
</evidence>
<evidence type="ECO:0000259" key="2">
    <source>
        <dbReference type="Pfam" id="PF01575"/>
    </source>
</evidence>
<dbReference type="Proteomes" id="UP001582793">
    <property type="component" value="Unassembled WGS sequence"/>
</dbReference>
<comment type="caution">
    <text evidence="3">The sequence shown here is derived from an EMBL/GenBank/DDBJ whole genome shotgun (WGS) entry which is preliminary data.</text>
</comment>
<dbReference type="PANTHER" id="PTHR42993:SF1">
    <property type="entry name" value="MAOC-LIKE DEHYDRATASE DOMAIN-CONTAINING PROTEIN"/>
    <property type="match status" value="1"/>
</dbReference>
<organism evidence="3 4">
    <name type="scientific">Polymorphospora lycopeni</name>
    <dbReference type="NCBI Taxonomy" id="3140240"/>
    <lineage>
        <taxon>Bacteria</taxon>
        <taxon>Bacillati</taxon>
        <taxon>Actinomycetota</taxon>
        <taxon>Actinomycetes</taxon>
        <taxon>Micromonosporales</taxon>
        <taxon>Micromonosporaceae</taxon>
        <taxon>Polymorphospora</taxon>
    </lineage>
</organism>
<evidence type="ECO:0000256" key="1">
    <source>
        <dbReference type="ARBA" id="ARBA00005254"/>
    </source>
</evidence>
<feature type="domain" description="MaoC-like" evidence="2">
    <location>
        <begin position="18"/>
        <end position="130"/>
    </location>
</feature>
<dbReference type="InterPro" id="IPR039375">
    <property type="entry name" value="NodN-like"/>
</dbReference>
<sequence length="155" mass="16545">MRTFGSPAELAAAVGDILGPGRWHPVGQDRVDLFADATDDHQWIHVDPRRAAAGPFRGTVAHGYLTLSLLPALVRDVYRVDGVRMGVNYGLNRVRFPAPLRTGGRIRASVRIDAVTEAAGGLQVVKTVTVDSDGGGRPVCVAETVSRLYLAGEES</sequence>
<dbReference type="CDD" id="cd03450">
    <property type="entry name" value="NodN"/>
    <property type="match status" value="1"/>
</dbReference>
<gene>
    <name evidence="3" type="ORF">AAFH96_17795</name>
</gene>
<dbReference type="RefSeq" id="WP_357536986.1">
    <property type="nucleotide sequence ID" value="NZ_JBCGDC010000047.1"/>
</dbReference>
<dbReference type="Gene3D" id="3.10.129.10">
    <property type="entry name" value="Hotdog Thioesterase"/>
    <property type="match status" value="1"/>
</dbReference>
<dbReference type="InterPro" id="IPR002539">
    <property type="entry name" value="MaoC-like_dom"/>
</dbReference>
<dbReference type="SUPFAM" id="SSF54637">
    <property type="entry name" value="Thioesterase/thiol ester dehydrase-isomerase"/>
    <property type="match status" value="1"/>
</dbReference>
<dbReference type="Pfam" id="PF01575">
    <property type="entry name" value="MaoC_dehydratas"/>
    <property type="match status" value="1"/>
</dbReference>
<protein>
    <submittedName>
        <fullName evidence="3">MaoC family dehydratase</fullName>
    </submittedName>
</protein>
<dbReference type="InterPro" id="IPR029069">
    <property type="entry name" value="HotDog_dom_sf"/>
</dbReference>
<evidence type="ECO:0000313" key="4">
    <source>
        <dbReference type="Proteomes" id="UP001582793"/>
    </source>
</evidence>
<dbReference type="PANTHER" id="PTHR42993">
    <property type="entry name" value="MAOC-LIKE DEHYDRATASE DOMAIN-CONTAINING PROTEIN"/>
    <property type="match status" value="1"/>
</dbReference>
<reference evidence="3 4" key="1">
    <citation type="submission" date="2024-04" db="EMBL/GenBank/DDBJ databases">
        <title>Polymorphospora sp. isolated from Baiyangdian Lake in Xiong'an New Area.</title>
        <authorList>
            <person name="Zhang X."/>
            <person name="Liu J."/>
        </authorList>
    </citation>
    <scope>NUCLEOTIDE SEQUENCE [LARGE SCALE GENOMIC DNA]</scope>
    <source>
        <strain evidence="3 4">2-325</strain>
    </source>
</reference>
<keyword evidence="4" id="KW-1185">Reference proteome</keyword>